<sequence length="135" mass="14052">MRETETDARVTEVVGDGEGGGSRFGRDRSGKGEIDGDSSSEQWEEKLPCPRLDRSGRTSGLPAARTRSYVTSRLRVSAPRTLRASSRTGAGAGTGTGTGSERDRRFLMEGVSGRTSMTAAAAEGRGVVEDGLGGG</sequence>
<evidence type="ECO:0000313" key="3">
    <source>
        <dbReference type="Proteomes" id="UP000077202"/>
    </source>
</evidence>
<proteinExistence type="predicted"/>
<dbReference type="AlphaFoldDB" id="A0A176VTI3"/>
<organism evidence="2 3">
    <name type="scientific">Marchantia polymorpha subsp. ruderalis</name>
    <dbReference type="NCBI Taxonomy" id="1480154"/>
    <lineage>
        <taxon>Eukaryota</taxon>
        <taxon>Viridiplantae</taxon>
        <taxon>Streptophyta</taxon>
        <taxon>Embryophyta</taxon>
        <taxon>Marchantiophyta</taxon>
        <taxon>Marchantiopsida</taxon>
        <taxon>Marchantiidae</taxon>
        <taxon>Marchantiales</taxon>
        <taxon>Marchantiaceae</taxon>
        <taxon>Marchantia</taxon>
    </lineage>
</organism>
<comment type="caution">
    <text evidence="2">The sequence shown here is derived from an EMBL/GenBank/DDBJ whole genome shotgun (WGS) entry which is preliminary data.</text>
</comment>
<feature type="compositionally biased region" description="Basic and acidic residues" evidence="1">
    <location>
        <begin position="1"/>
        <end position="10"/>
    </location>
</feature>
<dbReference type="Proteomes" id="UP000077202">
    <property type="component" value="Unassembled WGS sequence"/>
</dbReference>
<gene>
    <name evidence="2" type="ORF">AXG93_1953s1050</name>
</gene>
<feature type="compositionally biased region" description="Basic and acidic residues" evidence="1">
    <location>
        <begin position="24"/>
        <end position="34"/>
    </location>
</feature>
<accession>A0A176VTI3</accession>
<feature type="compositionally biased region" description="Basic and acidic residues" evidence="1">
    <location>
        <begin position="43"/>
        <end position="56"/>
    </location>
</feature>
<keyword evidence="3" id="KW-1185">Reference proteome</keyword>
<feature type="region of interest" description="Disordered" evidence="1">
    <location>
        <begin position="1"/>
        <end position="135"/>
    </location>
</feature>
<dbReference type="EMBL" id="LVLJ01002920">
    <property type="protein sequence ID" value="OAE23146.1"/>
    <property type="molecule type" value="Genomic_DNA"/>
</dbReference>
<protein>
    <submittedName>
        <fullName evidence="2">Uncharacterized protein</fullName>
    </submittedName>
</protein>
<evidence type="ECO:0000313" key="2">
    <source>
        <dbReference type="EMBL" id="OAE23146.1"/>
    </source>
</evidence>
<name>A0A176VTI3_MARPO</name>
<evidence type="ECO:0000256" key="1">
    <source>
        <dbReference type="SAM" id="MobiDB-lite"/>
    </source>
</evidence>
<reference evidence="2" key="1">
    <citation type="submission" date="2016-03" db="EMBL/GenBank/DDBJ databases">
        <title>Mechanisms controlling the formation of the plant cell surface in tip-growing cells are functionally conserved among land plants.</title>
        <authorList>
            <person name="Honkanen S."/>
            <person name="Jones V.A."/>
            <person name="Morieri G."/>
            <person name="Champion C."/>
            <person name="Hetherington A.J."/>
            <person name="Kelly S."/>
            <person name="Saint-Marcoux D."/>
            <person name="Proust H."/>
            <person name="Prescott H."/>
            <person name="Dolan L."/>
        </authorList>
    </citation>
    <scope>NUCLEOTIDE SEQUENCE [LARGE SCALE GENOMIC DNA]</scope>
    <source>
        <tissue evidence="2">Whole gametophyte</tissue>
    </source>
</reference>